<feature type="non-terminal residue" evidence="2">
    <location>
        <position position="1"/>
    </location>
</feature>
<proteinExistence type="predicted"/>
<dbReference type="InterPro" id="IPR052071">
    <property type="entry name" value="SCUB_EGF-like_domain"/>
</dbReference>
<dbReference type="Pfam" id="PF14670">
    <property type="entry name" value="FXa_inhibition"/>
    <property type="match status" value="1"/>
</dbReference>
<dbReference type="InterPro" id="IPR000742">
    <property type="entry name" value="EGF"/>
</dbReference>
<dbReference type="SUPFAM" id="SSF57196">
    <property type="entry name" value="EGF/Laminin"/>
    <property type="match status" value="1"/>
</dbReference>
<name>A0ABV0S9T3_9TELE</name>
<dbReference type="PANTHER" id="PTHR24046">
    <property type="entry name" value="SIGNAL PEPTIDE, CUB AND EGF-LIKE DOMAIN-CONTAINING"/>
    <property type="match status" value="1"/>
</dbReference>
<dbReference type="EMBL" id="JAHRIN010075639">
    <property type="protein sequence ID" value="MEQ2217049.1"/>
    <property type="molecule type" value="Genomic_DNA"/>
</dbReference>
<comment type="caution">
    <text evidence="2">The sequence shown here is derived from an EMBL/GenBank/DDBJ whole genome shotgun (WGS) entry which is preliminary data.</text>
</comment>
<dbReference type="PANTHER" id="PTHR24046:SF7">
    <property type="entry name" value="CUB DOMAIN-CONTAINING PROTEIN"/>
    <property type="match status" value="1"/>
</dbReference>
<dbReference type="Gene3D" id="2.10.25.10">
    <property type="entry name" value="Laminin"/>
    <property type="match status" value="1"/>
</dbReference>
<protein>
    <recommendedName>
        <fullName evidence="1">EGF-like domain-containing protein</fullName>
    </recommendedName>
</protein>
<sequence length="147" mass="16315">TCALNNGGCDSTCKDTSTGVRCSCPDGFTLQPDGKSCKGQTDHNCSVGVQDYLCFCKQLWYQILLSAESCDLNCVRRRSEKRLRKTIRTLRKSINREQFHLHFEGTDYNLSKTLGQPAGLPGHCLAGQVLVGRTCGELDFLFITETI</sequence>
<reference evidence="2 3" key="1">
    <citation type="submission" date="2021-06" db="EMBL/GenBank/DDBJ databases">
        <authorList>
            <person name="Palmer J.M."/>
        </authorList>
    </citation>
    <scope>NUCLEOTIDE SEQUENCE [LARGE SCALE GENOMIC DNA]</scope>
    <source>
        <strain evidence="2 3">XC_2019</strain>
        <tissue evidence="2">Muscle</tissue>
    </source>
</reference>
<evidence type="ECO:0000313" key="2">
    <source>
        <dbReference type="EMBL" id="MEQ2217049.1"/>
    </source>
</evidence>
<dbReference type="SMART" id="SM00181">
    <property type="entry name" value="EGF"/>
    <property type="match status" value="1"/>
</dbReference>
<feature type="domain" description="EGF-like" evidence="1">
    <location>
        <begin position="1"/>
        <end position="38"/>
    </location>
</feature>
<organism evidence="2 3">
    <name type="scientific">Xenoophorus captivus</name>
    <dbReference type="NCBI Taxonomy" id="1517983"/>
    <lineage>
        <taxon>Eukaryota</taxon>
        <taxon>Metazoa</taxon>
        <taxon>Chordata</taxon>
        <taxon>Craniata</taxon>
        <taxon>Vertebrata</taxon>
        <taxon>Euteleostomi</taxon>
        <taxon>Actinopterygii</taxon>
        <taxon>Neopterygii</taxon>
        <taxon>Teleostei</taxon>
        <taxon>Neoteleostei</taxon>
        <taxon>Acanthomorphata</taxon>
        <taxon>Ovalentaria</taxon>
        <taxon>Atherinomorphae</taxon>
        <taxon>Cyprinodontiformes</taxon>
        <taxon>Goodeidae</taxon>
        <taxon>Xenoophorus</taxon>
    </lineage>
</organism>
<accession>A0ABV0S9T3</accession>
<evidence type="ECO:0000313" key="3">
    <source>
        <dbReference type="Proteomes" id="UP001434883"/>
    </source>
</evidence>
<gene>
    <name evidence="2" type="ORF">XENOCAPTIV_007100</name>
</gene>
<keyword evidence="3" id="KW-1185">Reference proteome</keyword>
<dbReference type="Proteomes" id="UP001434883">
    <property type="component" value="Unassembled WGS sequence"/>
</dbReference>
<evidence type="ECO:0000259" key="1">
    <source>
        <dbReference type="SMART" id="SM00181"/>
    </source>
</evidence>